<accession>A0AAV5VI85</accession>
<name>A0AAV5VI85_9BILA</name>
<sequence length="104" mass="11830">VLDLSTLVWSVACKAGETTPYHKFFVARDELYKIGSLNDGENMMIFKYMEADNEWIKVHDASSLAEYTSRNLTLCTAGQRVYFVVTIDARMANRGEKQISVLEL</sequence>
<evidence type="ECO:0000313" key="1">
    <source>
        <dbReference type="EMBL" id="GMT17529.1"/>
    </source>
</evidence>
<reference evidence="1" key="1">
    <citation type="submission" date="2023-10" db="EMBL/GenBank/DDBJ databases">
        <title>Genome assembly of Pristionchus species.</title>
        <authorList>
            <person name="Yoshida K."/>
            <person name="Sommer R.J."/>
        </authorList>
    </citation>
    <scope>NUCLEOTIDE SEQUENCE</scope>
    <source>
        <strain evidence="1">RS5133</strain>
    </source>
</reference>
<protein>
    <submittedName>
        <fullName evidence="1">Uncharacterized protein</fullName>
    </submittedName>
</protein>
<gene>
    <name evidence="1" type="ORF">PFISCL1PPCAC_8826</name>
</gene>
<feature type="non-terminal residue" evidence="1">
    <location>
        <position position="104"/>
    </location>
</feature>
<comment type="caution">
    <text evidence="1">The sequence shown here is derived from an EMBL/GenBank/DDBJ whole genome shotgun (WGS) entry which is preliminary data.</text>
</comment>
<proteinExistence type="predicted"/>
<feature type="non-terminal residue" evidence="1">
    <location>
        <position position="1"/>
    </location>
</feature>
<evidence type="ECO:0000313" key="2">
    <source>
        <dbReference type="Proteomes" id="UP001432322"/>
    </source>
</evidence>
<dbReference type="EMBL" id="BTSY01000003">
    <property type="protein sequence ID" value="GMT17529.1"/>
    <property type="molecule type" value="Genomic_DNA"/>
</dbReference>
<keyword evidence="2" id="KW-1185">Reference proteome</keyword>
<organism evidence="1 2">
    <name type="scientific">Pristionchus fissidentatus</name>
    <dbReference type="NCBI Taxonomy" id="1538716"/>
    <lineage>
        <taxon>Eukaryota</taxon>
        <taxon>Metazoa</taxon>
        <taxon>Ecdysozoa</taxon>
        <taxon>Nematoda</taxon>
        <taxon>Chromadorea</taxon>
        <taxon>Rhabditida</taxon>
        <taxon>Rhabditina</taxon>
        <taxon>Diplogasteromorpha</taxon>
        <taxon>Diplogasteroidea</taxon>
        <taxon>Neodiplogasteridae</taxon>
        <taxon>Pristionchus</taxon>
    </lineage>
</organism>
<dbReference type="Proteomes" id="UP001432322">
    <property type="component" value="Unassembled WGS sequence"/>
</dbReference>
<dbReference type="AlphaFoldDB" id="A0AAV5VI85"/>